<dbReference type="SMART" id="SM00360">
    <property type="entry name" value="RRM"/>
    <property type="match status" value="3"/>
</dbReference>
<dbReference type="CDD" id="cd12254">
    <property type="entry name" value="RRM_hnRNPH_ESRPs_RBM12_like"/>
    <property type="match status" value="3"/>
</dbReference>
<evidence type="ECO:0000313" key="6">
    <source>
        <dbReference type="EMBL" id="CAI9290112.1"/>
    </source>
</evidence>
<sequence>MFYRGKYVDVGDGREPGLKRQRVIEQPSSYYTTPPPSTYLYTPPPTYPYPYAPTPHPHLHPTTFPLVKLRGLPFDCSESDISDFLHGLDIVDILFIHKHNKFAGEAYCLLGYPFQVEYALQRNHQNIGRRYVEVFRSKKEDYYKAISNEVDGSHGTRGGGRSRSPRRGGSGGGARVGRGDRDRDRDSNVEHTGVVRLRGLPFSANREDVLEFFKDFELVEDSVYFTVNLEGRATGEAFVKFGSCEEAKGAMVMDGECLGSRYIELFPSTVEEWEDAAERGRANVPKPCEEDTRVLRMRGLPFSAGKDDIIDFFKEFRLSEDLIHMTYNSEGRPTGEALVEFSNVDDSKAALAKDRMTLGSRYIELFMSSPDELKDAISRGR</sequence>
<evidence type="ECO:0000313" key="7">
    <source>
        <dbReference type="Proteomes" id="UP001177003"/>
    </source>
</evidence>
<feature type="domain" description="RRM" evidence="5">
    <location>
        <begin position="193"/>
        <end position="270"/>
    </location>
</feature>
<keyword evidence="1" id="KW-0677">Repeat</keyword>
<dbReference type="InterPro" id="IPR050666">
    <property type="entry name" value="ESRP"/>
</dbReference>
<dbReference type="EMBL" id="OX465082">
    <property type="protein sequence ID" value="CAI9290112.1"/>
    <property type="molecule type" value="Genomic_DNA"/>
</dbReference>
<evidence type="ECO:0000259" key="5">
    <source>
        <dbReference type="PROSITE" id="PS50102"/>
    </source>
</evidence>
<evidence type="ECO:0000256" key="3">
    <source>
        <dbReference type="PROSITE-ProRule" id="PRU00176"/>
    </source>
</evidence>
<evidence type="ECO:0000256" key="4">
    <source>
        <dbReference type="SAM" id="MobiDB-lite"/>
    </source>
</evidence>
<feature type="region of interest" description="Disordered" evidence="4">
    <location>
        <begin position="146"/>
        <end position="188"/>
    </location>
</feature>
<dbReference type="Gene3D" id="3.30.70.330">
    <property type="match status" value="3"/>
</dbReference>
<feature type="domain" description="RRM" evidence="5">
    <location>
        <begin position="293"/>
        <end position="370"/>
    </location>
</feature>
<feature type="compositionally biased region" description="Basic and acidic residues" evidence="4">
    <location>
        <begin position="177"/>
        <end position="188"/>
    </location>
</feature>
<dbReference type="Proteomes" id="UP001177003">
    <property type="component" value="Chromosome 6"/>
</dbReference>
<proteinExistence type="predicted"/>
<reference evidence="6" key="1">
    <citation type="submission" date="2023-04" db="EMBL/GenBank/DDBJ databases">
        <authorList>
            <person name="Vijverberg K."/>
            <person name="Xiong W."/>
            <person name="Schranz E."/>
        </authorList>
    </citation>
    <scope>NUCLEOTIDE SEQUENCE</scope>
</reference>
<name>A0AA36EC57_LACSI</name>
<dbReference type="AlphaFoldDB" id="A0AA36EC57"/>
<dbReference type="InterPro" id="IPR000504">
    <property type="entry name" value="RRM_dom"/>
</dbReference>
<keyword evidence="2 3" id="KW-0694">RNA-binding</keyword>
<dbReference type="InterPro" id="IPR035979">
    <property type="entry name" value="RBD_domain_sf"/>
</dbReference>
<dbReference type="PROSITE" id="PS50102">
    <property type="entry name" value="RRM"/>
    <property type="match status" value="2"/>
</dbReference>
<keyword evidence="7" id="KW-1185">Reference proteome</keyword>
<dbReference type="InterPro" id="IPR012677">
    <property type="entry name" value="Nucleotide-bd_a/b_plait_sf"/>
</dbReference>
<dbReference type="GO" id="GO:0003723">
    <property type="term" value="F:RNA binding"/>
    <property type="evidence" value="ECO:0007669"/>
    <property type="project" value="UniProtKB-UniRule"/>
</dbReference>
<gene>
    <name evidence="6" type="ORF">LSALG_LOCUS29324</name>
</gene>
<dbReference type="Pfam" id="PF00076">
    <property type="entry name" value="RRM_1"/>
    <property type="match status" value="2"/>
</dbReference>
<organism evidence="6 7">
    <name type="scientific">Lactuca saligna</name>
    <name type="common">Willowleaf lettuce</name>
    <dbReference type="NCBI Taxonomy" id="75948"/>
    <lineage>
        <taxon>Eukaryota</taxon>
        <taxon>Viridiplantae</taxon>
        <taxon>Streptophyta</taxon>
        <taxon>Embryophyta</taxon>
        <taxon>Tracheophyta</taxon>
        <taxon>Spermatophyta</taxon>
        <taxon>Magnoliopsida</taxon>
        <taxon>eudicotyledons</taxon>
        <taxon>Gunneridae</taxon>
        <taxon>Pentapetalae</taxon>
        <taxon>asterids</taxon>
        <taxon>campanulids</taxon>
        <taxon>Asterales</taxon>
        <taxon>Asteraceae</taxon>
        <taxon>Cichorioideae</taxon>
        <taxon>Cichorieae</taxon>
        <taxon>Lactucinae</taxon>
        <taxon>Lactuca</taxon>
    </lineage>
</organism>
<protein>
    <recommendedName>
        <fullName evidence="5">RRM domain-containing protein</fullName>
    </recommendedName>
</protein>
<evidence type="ECO:0000256" key="1">
    <source>
        <dbReference type="ARBA" id="ARBA00022737"/>
    </source>
</evidence>
<dbReference type="PANTHER" id="PTHR13976">
    <property type="entry name" value="HETEROGENEOUS NUCLEAR RIBONUCLEOPROTEIN-RELATED"/>
    <property type="match status" value="1"/>
</dbReference>
<accession>A0AA36EC57</accession>
<dbReference type="SUPFAM" id="SSF54928">
    <property type="entry name" value="RNA-binding domain, RBD"/>
    <property type="match status" value="3"/>
</dbReference>
<evidence type="ECO:0000256" key="2">
    <source>
        <dbReference type="ARBA" id="ARBA00022884"/>
    </source>
</evidence>